<evidence type="ECO:0000256" key="4">
    <source>
        <dbReference type="ARBA" id="ARBA00022475"/>
    </source>
</evidence>
<dbReference type="Proteomes" id="UP000076964">
    <property type="component" value="Unassembled WGS sequence"/>
</dbReference>
<evidence type="ECO:0000256" key="3">
    <source>
        <dbReference type="ARBA" id="ARBA00008281"/>
    </source>
</evidence>
<dbReference type="Pfam" id="PF03748">
    <property type="entry name" value="FliL"/>
    <property type="match status" value="1"/>
</dbReference>
<protein>
    <recommendedName>
        <fullName evidence="10">Flagellar protein FliL</fullName>
    </recommendedName>
</protein>
<comment type="subcellular location">
    <subcellularLocation>
        <location evidence="2">Cell membrane</location>
        <topology evidence="2">Single-pass membrane protein</topology>
    </subcellularLocation>
</comment>
<evidence type="ECO:0000313" key="11">
    <source>
        <dbReference type="EMBL" id="OAG28221.1"/>
    </source>
</evidence>
<gene>
    <name evidence="11" type="ORF">TH606_02930</name>
</gene>
<dbReference type="GO" id="GO:0006935">
    <property type="term" value="P:chemotaxis"/>
    <property type="evidence" value="ECO:0007669"/>
    <property type="project" value="UniProtKB-KW"/>
</dbReference>
<keyword evidence="4 10" id="KW-1003">Cell membrane</keyword>
<reference evidence="11 12" key="1">
    <citation type="submission" date="2016-02" db="EMBL/GenBank/DDBJ databases">
        <title>Draft genome sequence of Thermodesulfatator sp. S606.</title>
        <authorList>
            <person name="Lai Q."/>
            <person name="Cao J."/>
            <person name="Dupont S."/>
            <person name="Shao Z."/>
            <person name="Jebbar M."/>
            <person name="Alain K."/>
        </authorList>
    </citation>
    <scope>NUCLEOTIDE SEQUENCE [LARGE SCALE GENOMIC DNA]</scope>
    <source>
        <strain evidence="11 12">S606</strain>
    </source>
</reference>
<accession>A0A177E9M9</accession>
<comment type="similarity">
    <text evidence="3 10">Belongs to the FliL family.</text>
</comment>
<proteinExistence type="inferred from homology"/>
<comment type="function">
    <text evidence="1 10">Controls the rotational direction of flagella during chemotaxis.</text>
</comment>
<keyword evidence="5 10" id="KW-0145">Chemotaxis</keyword>
<dbReference type="AlphaFoldDB" id="A0A177E9M9"/>
<dbReference type="GO" id="GO:0071973">
    <property type="term" value="P:bacterial-type flagellum-dependent cell motility"/>
    <property type="evidence" value="ECO:0007669"/>
    <property type="project" value="InterPro"/>
</dbReference>
<dbReference type="InterPro" id="IPR005503">
    <property type="entry name" value="FliL"/>
</dbReference>
<keyword evidence="9 10" id="KW-0472">Membrane</keyword>
<evidence type="ECO:0000256" key="5">
    <source>
        <dbReference type="ARBA" id="ARBA00022500"/>
    </source>
</evidence>
<keyword evidence="7 10" id="KW-0283">Flagellar rotation</keyword>
<evidence type="ECO:0000256" key="10">
    <source>
        <dbReference type="RuleBase" id="RU364125"/>
    </source>
</evidence>
<keyword evidence="6 10" id="KW-0812">Transmembrane</keyword>
<keyword evidence="12" id="KW-1185">Reference proteome</keyword>
<evidence type="ECO:0000256" key="2">
    <source>
        <dbReference type="ARBA" id="ARBA00004162"/>
    </source>
</evidence>
<evidence type="ECO:0000256" key="8">
    <source>
        <dbReference type="ARBA" id="ARBA00022989"/>
    </source>
</evidence>
<evidence type="ECO:0000256" key="9">
    <source>
        <dbReference type="ARBA" id="ARBA00023136"/>
    </source>
</evidence>
<evidence type="ECO:0000256" key="7">
    <source>
        <dbReference type="ARBA" id="ARBA00022779"/>
    </source>
</evidence>
<evidence type="ECO:0000313" key="12">
    <source>
        <dbReference type="Proteomes" id="UP000076964"/>
    </source>
</evidence>
<sequence length="171" mass="19897">MKKHYLYIAILITTLILGGLLVFGPTKIIFRGKTPSSEKEIPSMLKALPFENKKPRPKHYEKLLANLKDNEIFLEKIVFSPKDAPKGTYVYFDLVISFKEKKTAKNFKEAKDVLEHDLVSRLTQWDWLDFQNADGLQLIKSDLLRYLQQKYGSQVANIYFIRFKIGKQKGL</sequence>
<organism evidence="11 12">
    <name type="scientific">Thermodesulfatator autotrophicus</name>
    <dbReference type="NCBI Taxonomy" id="1795632"/>
    <lineage>
        <taxon>Bacteria</taxon>
        <taxon>Pseudomonadati</taxon>
        <taxon>Thermodesulfobacteriota</taxon>
        <taxon>Thermodesulfobacteria</taxon>
        <taxon>Thermodesulfobacteriales</taxon>
        <taxon>Thermodesulfatatoraceae</taxon>
        <taxon>Thermodesulfatator</taxon>
    </lineage>
</organism>
<evidence type="ECO:0000256" key="1">
    <source>
        <dbReference type="ARBA" id="ARBA00002254"/>
    </source>
</evidence>
<comment type="caution">
    <text evidence="11">The sequence shown here is derived from an EMBL/GenBank/DDBJ whole genome shotgun (WGS) entry which is preliminary data.</text>
</comment>
<dbReference type="GO" id="GO:0009425">
    <property type="term" value="C:bacterial-type flagellum basal body"/>
    <property type="evidence" value="ECO:0007669"/>
    <property type="project" value="InterPro"/>
</dbReference>
<dbReference type="OrthoDB" id="9798692at2"/>
<evidence type="ECO:0000256" key="6">
    <source>
        <dbReference type="ARBA" id="ARBA00022692"/>
    </source>
</evidence>
<keyword evidence="8 10" id="KW-1133">Transmembrane helix</keyword>
<name>A0A177E9M9_9BACT</name>
<feature type="transmembrane region" description="Helical" evidence="10">
    <location>
        <begin position="6"/>
        <end position="23"/>
    </location>
</feature>
<dbReference type="RefSeq" id="WP_068541203.1">
    <property type="nucleotide sequence ID" value="NZ_LSFI01000009.1"/>
</dbReference>
<dbReference type="GO" id="GO:0005886">
    <property type="term" value="C:plasma membrane"/>
    <property type="evidence" value="ECO:0007669"/>
    <property type="project" value="UniProtKB-SubCell"/>
</dbReference>
<dbReference type="EMBL" id="LSFI01000009">
    <property type="protein sequence ID" value="OAG28221.1"/>
    <property type="molecule type" value="Genomic_DNA"/>
</dbReference>